<evidence type="ECO:0000256" key="7">
    <source>
        <dbReference type="RuleBase" id="RU367013"/>
    </source>
</evidence>
<protein>
    <submittedName>
        <fullName evidence="8">Soluble NSF attachment protein</fullName>
    </submittedName>
</protein>
<comment type="similarity">
    <text evidence="2 7">Belongs to the SNAP family.</text>
</comment>
<dbReference type="GO" id="GO:0005483">
    <property type="term" value="F:soluble NSF attachment protein activity"/>
    <property type="evidence" value="ECO:0007669"/>
    <property type="project" value="TreeGrafter"/>
</dbReference>
<dbReference type="GO" id="GO:0035494">
    <property type="term" value="P:SNARE complex disassembly"/>
    <property type="evidence" value="ECO:0007669"/>
    <property type="project" value="TreeGrafter"/>
</dbReference>
<comment type="subcellular location">
    <subcellularLocation>
        <location evidence="1 7">Membrane</location>
        <topology evidence="1 7">Peripheral membrane protein</topology>
    </subcellularLocation>
</comment>
<evidence type="ECO:0000256" key="6">
    <source>
        <dbReference type="ARBA" id="ARBA00023136"/>
    </source>
</evidence>
<dbReference type="Pfam" id="PF14938">
    <property type="entry name" value="SNAP"/>
    <property type="match status" value="1"/>
</dbReference>
<dbReference type="SUPFAM" id="SSF48452">
    <property type="entry name" value="TPR-like"/>
    <property type="match status" value="1"/>
</dbReference>
<accession>A0A1Y2ERL7</accession>
<dbReference type="CDD" id="cd15832">
    <property type="entry name" value="SNAP"/>
    <property type="match status" value="1"/>
</dbReference>
<dbReference type="GO" id="GO:0031201">
    <property type="term" value="C:SNARE complex"/>
    <property type="evidence" value="ECO:0007669"/>
    <property type="project" value="TreeGrafter"/>
</dbReference>
<dbReference type="PANTHER" id="PTHR13768">
    <property type="entry name" value="SOLUBLE NSF ATTACHMENT PROTEIN SNAP"/>
    <property type="match status" value="1"/>
</dbReference>
<keyword evidence="3 7" id="KW-0813">Transport</keyword>
<evidence type="ECO:0000256" key="3">
    <source>
        <dbReference type="ARBA" id="ARBA00022448"/>
    </source>
</evidence>
<dbReference type="GO" id="GO:0006886">
    <property type="term" value="P:intracellular protein transport"/>
    <property type="evidence" value="ECO:0007669"/>
    <property type="project" value="UniProtKB-UniRule"/>
</dbReference>
<dbReference type="Gene3D" id="1.25.40.10">
    <property type="entry name" value="Tetratricopeptide repeat domain"/>
    <property type="match status" value="1"/>
</dbReference>
<dbReference type="PANTHER" id="PTHR13768:SF8">
    <property type="entry name" value="ALPHA-SOLUBLE NSF ATTACHMENT PROTEIN"/>
    <property type="match status" value="1"/>
</dbReference>
<dbReference type="STRING" id="106004.A0A1Y2ERL7"/>
<keyword evidence="5 7" id="KW-0653">Protein transport</keyword>
<evidence type="ECO:0000313" key="9">
    <source>
        <dbReference type="Proteomes" id="UP000193467"/>
    </source>
</evidence>
<evidence type="ECO:0000256" key="4">
    <source>
        <dbReference type="ARBA" id="ARBA00022892"/>
    </source>
</evidence>
<sequence>MSQGEALRAKADKKAASSGGFSFFSSSSAKYEEAHDLYSQAGNQFKIDKQWKESGDMFCKAAEMSLKGDEKDDAANDFWTASKSYKKSNPELAVASLQRTIQLYKEKGKFRQAADREKEIAQILAQEGGDLNGALEAFEAAGELYSAEDAQATANGCFKEAAELAGTLQQYDRAVKHFEQVAQASLGSALTKYSVKDYYLKAGMCWLAGGDVVSTQRALSTYEQQDPTFSSTREAKFLHGITDAFDQGDAEAFTGAVAEFDRLTKLDNWKTGILLAIKRPIAEEPSLT</sequence>
<comment type="function">
    <text evidence="7">Required for vesicular transport between the endoplasmic reticulum and the Golgi apparatus.</text>
</comment>
<dbReference type="OrthoDB" id="9984275at2759"/>
<name>A0A1Y2ERL7_9BASI</name>
<keyword evidence="6 7" id="KW-0472">Membrane</keyword>
<dbReference type="GO" id="GO:0019905">
    <property type="term" value="F:syntaxin binding"/>
    <property type="evidence" value="ECO:0007669"/>
    <property type="project" value="TreeGrafter"/>
</dbReference>
<dbReference type="AlphaFoldDB" id="A0A1Y2ERL7"/>
<reference evidence="8 9" key="1">
    <citation type="submission" date="2016-07" db="EMBL/GenBank/DDBJ databases">
        <title>Pervasive Adenine N6-methylation of Active Genes in Fungi.</title>
        <authorList>
            <consortium name="DOE Joint Genome Institute"/>
            <person name="Mondo S.J."/>
            <person name="Dannebaum R.O."/>
            <person name="Kuo R.C."/>
            <person name="Labutti K."/>
            <person name="Haridas S."/>
            <person name="Kuo A."/>
            <person name="Salamov A."/>
            <person name="Ahrendt S.R."/>
            <person name="Lipzen A."/>
            <person name="Sullivan W."/>
            <person name="Andreopoulos W.B."/>
            <person name="Clum A."/>
            <person name="Lindquist E."/>
            <person name="Daum C."/>
            <person name="Ramamoorthy G.K."/>
            <person name="Gryganskyi A."/>
            <person name="Culley D."/>
            <person name="Magnuson J.K."/>
            <person name="James T.Y."/>
            <person name="O'Malley M.A."/>
            <person name="Stajich J.E."/>
            <person name="Spatafora J.W."/>
            <person name="Visel A."/>
            <person name="Grigoriev I.V."/>
        </authorList>
    </citation>
    <scope>NUCLEOTIDE SEQUENCE [LARGE SCALE GENOMIC DNA]</scope>
    <source>
        <strain evidence="8 9">62-1032</strain>
    </source>
</reference>
<dbReference type="InterPro" id="IPR000744">
    <property type="entry name" value="NSF_attach"/>
</dbReference>
<organism evidence="8 9">
    <name type="scientific">Leucosporidium creatinivorum</name>
    <dbReference type="NCBI Taxonomy" id="106004"/>
    <lineage>
        <taxon>Eukaryota</taxon>
        <taxon>Fungi</taxon>
        <taxon>Dikarya</taxon>
        <taxon>Basidiomycota</taxon>
        <taxon>Pucciniomycotina</taxon>
        <taxon>Microbotryomycetes</taxon>
        <taxon>Leucosporidiales</taxon>
        <taxon>Leucosporidium</taxon>
    </lineage>
</organism>
<comment type="caution">
    <text evidence="8">The sequence shown here is derived from an EMBL/GenBank/DDBJ whole genome shotgun (WGS) entry which is preliminary data.</text>
</comment>
<keyword evidence="4 7" id="KW-0931">ER-Golgi transport</keyword>
<keyword evidence="9" id="KW-1185">Reference proteome</keyword>
<gene>
    <name evidence="8" type="ORF">BCR35DRAFT_306929</name>
</gene>
<dbReference type="PRINTS" id="PR00448">
    <property type="entry name" value="NSFATTACHMNT"/>
</dbReference>
<dbReference type="InterPro" id="IPR011990">
    <property type="entry name" value="TPR-like_helical_dom_sf"/>
</dbReference>
<evidence type="ECO:0000256" key="5">
    <source>
        <dbReference type="ARBA" id="ARBA00022927"/>
    </source>
</evidence>
<dbReference type="FunCoup" id="A0A1Y2ERL7">
    <property type="interactions" value="326"/>
</dbReference>
<evidence type="ECO:0000256" key="1">
    <source>
        <dbReference type="ARBA" id="ARBA00004170"/>
    </source>
</evidence>
<dbReference type="InParanoid" id="A0A1Y2ERL7"/>
<dbReference type="GO" id="GO:0005774">
    <property type="term" value="C:vacuolar membrane"/>
    <property type="evidence" value="ECO:0007669"/>
    <property type="project" value="TreeGrafter"/>
</dbReference>
<evidence type="ECO:0000313" key="8">
    <source>
        <dbReference type="EMBL" id="ORY73826.1"/>
    </source>
</evidence>
<dbReference type="FunFam" id="1.25.40.10:FF:000049">
    <property type="entry name" value="Alpha-soluble NSF attachment protein-like"/>
    <property type="match status" value="1"/>
</dbReference>
<evidence type="ECO:0000256" key="2">
    <source>
        <dbReference type="ARBA" id="ARBA00010050"/>
    </source>
</evidence>
<dbReference type="EMBL" id="MCGR01000044">
    <property type="protein sequence ID" value="ORY73826.1"/>
    <property type="molecule type" value="Genomic_DNA"/>
</dbReference>
<proteinExistence type="inferred from homology"/>
<dbReference type="Proteomes" id="UP000193467">
    <property type="component" value="Unassembled WGS sequence"/>
</dbReference>